<dbReference type="HOGENOM" id="CLU_661587_0_0_2"/>
<dbReference type="Proteomes" id="UP000001979">
    <property type="component" value="Chromosome"/>
</dbReference>
<dbReference type="KEGG" id="mbu:Mbur_2214"/>
<accession>Q12TZ8</accession>
<dbReference type="InterPro" id="IPR018723">
    <property type="entry name" value="DUF2254_membrane"/>
</dbReference>
<dbReference type="RefSeq" id="WP_011500214.1">
    <property type="nucleotide sequence ID" value="NC_007955.1"/>
</dbReference>
<protein>
    <recommendedName>
        <fullName evidence="4">DUF2254 domain-containing protein</fullName>
    </recommendedName>
</protein>
<dbReference type="OrthoDB" id="125581at2157"/>
<name>Q12TZ8_METBU</name>
<evidence type="ECO:0008006" key="4">
    <source>
        <dbReference type="Google" id="ProtNLM"/>
    </source>
</evidence>
<keyword evidence="3" id="KW-1185">Reference proteome</keyword>
<feature type="transmembrane region" description="Helical" evidence="1">
    <location>
        <begin position="102"/>
        <end position="120"/>
    </location>
</feature>
<organism evidence="2 3">
    <name type="scientific">Methanococcoides burtonii (strain DSM 6242 / NBRC 107633 / OCM 468 / ACE-M)</name>
    <dbReference type="NCBI Taxonomy" id="259564"/>
    <lineage>
        <taxon>Archaea</taxon>
        <taxon>Methanobacteriati</taxon>
        <taxon>Methanobacteriota</taxon>
        <taxon>Stenosarchaea group</taxon>
        <taxon>Methanomicrobia</taxon>
        <taxon>Methanosarcinales</taxon>
        <taxon>Methanosarcinaceae</taxon>
        <taxon>Methanococcoides</taxon>
    </lineage>
</organism>
<evidence type="ECO:0000256" key="1">
    <source>
        <dbReference type="SAM" id="Phobius"/>
    </source>
</evidence>
<dbReference type="EMBL" id="CP000300">
    <property type="protein sequence ID" value="ABE53078.1"/>
    <property type="molecule type" value="Genomic_DNA"/>
</dbReference>
<dbReference type="Pfam" id="PF10011">
    <property type="entry name" value="DUF2254"/>
    <property type="match status" value="1"/>
</dbReference>
<keyword evidence="1" id="KW-0472">Membrane</keyword>
<proteinExistence type="predicted"/>
<dbReference type="GeneID" id="3998826"/>
<evidence type="ECO:0000313" key="3">
    <source>
        <dbReference type="Proteomes" id="UP000001979"/>
    </source>
</evidence>
<keyword evidence="1" id="KW-1133">Transmembrane helix</keyword>
<reference evidence="3" key="1">
    <citation type="journal article" date="2009" name="ISME J.">
        <title>The genome sequence of the psychrophilic archaeon, Methanococcoides burtonii: the role of genome evolution in cold adaptation.</title>
        <authorList>
            <person name="Allen M.A."/>
            <person name="Lauro F.M."/>
            <person name="Williams T.J."/>
            <person name="Burg D."/>
            <person name="Siddiqui K.S."/>
            <person name="De Francisci D."/>
            <person name="Chong K.W."/>
            <person name="Pilak O."/>
            <person name="Chew H.H."/>
            <person name="De Maere M.Z."/>
            <person name="Ting L."/>
            <person name="Katrib M."/>
            <person name="Ng C."/>
            <person name="Sowers K.R."/>
            <person name="Galperin M.Y."/>
            <person name="Anderson I.J."/>
            <person name="Ivanova N."/>
            <person name="Dalin E."/>
            <person name="Martinez M."/>
            <person name="Lapidus A."/>
            <person name="Hauser L."/>
            <person name="Land M."/>
            <person name="Thomas T."/>
            <person name="Cavicchioli R."/>
        </authorList>
    </citation>
    <scope>NUCLEOTIDE SEQUENCE [LARGE SCALE GENOMIC DNA]</scope>
    <source>
        <strain evidence="3">DSM 6242 / NBRC 107633 / OCM 468 / ACE-M</strain>
    </source>
</reference>
<feature type="transmembrane region" description="Helical" evidence="1">
    <location>
        <begin position="132"/>
        <end position="155"/>
    </location>
</feature>
<sequence>MISVKIIKEAFSTDVLHLWISRIAYYILLFLFSIGILHYINVLFGPSTYDMTSARYMISALIQSEAAIMAIIVSFSLVAVELASSSYSVRMIDLLRAYNPDFWILMVIYIGSMTYSLFVLKSIPGNEGKYDMQLQIAISFYTGVYSFLTLFPYLFRTLHMLKPSTLLNIQAMKLTAGSITTDVHSDAYTAHENDPIQPIIDIISSSLLNHDFETTRNGLNIIGMRAKEIFIRNNLEPTKQKIIANYIFSRLAKIGKFTLIHSDEDSTFIVIRNLEILWKELEKNDLGESVLQASSSLEQIGTVAADTNQRSVLSTVINHLYEIGQKAIDMNYDGESSRVIDSLGSVGVSCVNKRIDPLIVEEIINSIGKLGIKASESDQELSVSKSLDSMNALKGSMELIETPEYQQLCLKSENFSRSITKSNLY</sequence>
<evidence type="ECO:0000313" key="2">
    <source>
        <dbReference type="EMBL" id="ABE53078.1"/>
    </source>
</evidence>
<dbReference type="AlphaFoldDB" id="Q12TZ8"/>
<feature type="transmembrane region" description="Helical" evidence="1">
    <location>
        <begin position="23"/>
        <end position="44"/>
    </location>
</feature>
<gene>
    <name evidence="2" type="ordered locus">Mbur_2214</name>
</gene>
<feature type="transmembrane region" description="Helical" evidence="1">
    <location>
        <begin position="56"/>
        <end position="82"/>
    </location>
</feature>
<keyword evidence="1" id="KW-0812">Transmembrane</keyword>